<evidence type="ECO:0000313" key="3">
    <source>
        <dbReference type="Proteomes" id="UP000017819"/>
    </source>
</evidence>
<dbReference type="GO" id="GO:0016747">
    <property type="term" value="F:acyltransferase activity, transferring groups other than amino-acyl groups"/>
    <property type="evidence" value="ECO:0007669"/>
    <property type="project" value="InterPro"/>
</dbReference>
<evidence type="ECO:0000313" key="2">
    <source>
        <dbReference type="EMBL" id="ESR27062.1"/>
    </source>
</evidence>
<dbReference type="PROSITE" id="PS51186">
    <property type="entry name" value="GNAT"/>
    <property type="match status" value="1"/>
</dbReference>
<reference evidence="2 3" key="1">
    <citation type="journal article" date="2014" name="Genome Announc.">
        <title>Draft Genome Sequence of Lutibaculum baratangense Strain AMV1T, Isolated from a Mud Volcano in Andamans, India.</title>
        <authorList>
            <person name="Singh A."/>
            <person name="Sreenivas A."/>
            <person name="Sathyanarayana Reddy G."/>
            <person name="Pinnaka A.K."/>
            <person name="Shivaji S."/>
        </authorList>
    </citation>
    <scope>NUCLEOTIDE SEQUENCE [LARGE SCALE GENOMIC DNA]</scope>
    <source>
        <strain evidence="2 3">AMV1</strain>
    </source>
</reference>
<name>V4R543_9HYPH</name>
<dbReference type="STRING" id="631454.N177_0372"/>
<dbReference type="CDD" id="cd04301">
    <property type="entry name" value="NAT_SF"/>
    <property type="match status" value="1"/>
</dbReference>
<evidence type="ECO:0000259" key="1">
    <source>
        <dbReference type="PROSITE" id="PS51186"/>
    </source>
</evidence>
<dbReference type="RefSeq" id="WP_023430524.1">
    <property type="nucleotide sequence ID" value="NZ_AWXZ01000011.1"/>
</dbReference>
<sequence length="182" mass="19146">MIEIVTEAPGDAPAIEVLLDDAFGPNRRMKTAERLREGRRPADGLALVARDGVRLVGTIRLWHVDAGGRPALLLGPVAVRCQWQSRGIGATLIRASVARARDHGHGAVILVGDAPYYGRFGFEREPVLDLAMPGPVELERFLGLELQPGALEGASGIVTATGVLSGVSHAPADARPLIAAAL</sequence>
<keyword evidence="3" id="KW-1185">Reference proteome</keyword>
<proteinExistence type="predicted"/>
<dbReference type="AlphaFoldDB" id="V4R543"/>
<dbReference type="InterPro" id="IPR016181">
    <property type="entry name" value="Acyl_CoA_acyltransferase"/>
</dbReference>
<feature type="domain" description="N-acetyltransferase" evidence="1">
    <location>
        <begin position="2"/>
        <end position="143"/>
    </location>
</feature>
<keyword evidence="2" id="KW-0808">Transferase</keyword>
<protein>
    <submittedName>
        <fullName evidence="2">GCN5-related N-acetyltransferase</fullName>
    </submittedName>
</protein>
<dbReference type="Proteomes" id="UP000017819">
    <property type="component" value="Unassembled WGS sequence"/>
</dbReference>
<organism evidence="2 3">
    <name type="scientific">Lutibaculum baratangense AMV1</name>
    <dbReference type="NCBI Taxonomy" id="631454"/>
    <lineage>
        <taxon>Bacteria</taxon>
        <taxon>Pseudomonadati</taxon>
        <taxon>Pseudomonadota</taxon>
        <taxon>Alphaproteobacteria</taxon>
        <taxon>Hyphomicrobiales</taxon>
        <taxon>Tepidamorphaceae</taxon>
        <taxon>Lutibaculum</taxon>
    </lineage>
</organism>
<gene>
    <name evidence="2" type="ORF">N177_0372</name>
</gene>
<comment type="caution">
    <text evidence="2">The sequence shown here is derived from an EMBL/GenBank/DDBJ whole genome shotgun (WGS) entry which is preliminary data.</text>
</comment>
<dbReference type="Gene3D" id="3.40.630.30">
    <property type="match status" value="1"/>
</dbReference>
<accession>V4R543</accession>
<dbReference type="EMBL" id="AWXZ01000011">
    <property type="protein sequence ID" value="ESR27062.1"/>
    <property type="molecule type" value="Genomic_DNA"/>
</dbReference>
<dbReference type="OrthoDB" id="9815099at2"/>
<dbReference type="eggNOG" id="COG3153">
    <property type="taxonomic scope" value="Bacteria"/>
</dbReference>
<dbReference type="Pfam" id="PF00583">
    <property type="entry name" value="Acetyltransf_1"/>
    <property type="match status" value="1"/>
</dbReference>
<dbReference type="SUPFAM" id="SSF55729">
    <property type="entry name" value="Acyl-CoA N-acyltransferases (Nat)"/>
    <property type="match status" value="1"/>
</dbReference>
<dbReference type="InterPro" id="IPR000182">
    <property type="entry name" value="GNAT_dom"/>
</dbReference>
<dbReference type="PATRIC" id="fig|631454.5.peg.365"/>